<protein>
    <submittedName>
        <fullName evidence="1">Sugar ABC transporter ATP-binding protein</fullName>
    </submittedName>
</protein>
<sequence>MASEASRAGTASGGPSAHLELKGVTKRFGAVTALDDVGFDIPLGTTLGFVGENGAGKSTLMNILCGIQRPDAGTFVLHGEPVVLAGPRDAVLRGIFRVYQEQSLVSVYPIYQNLLLGLEDRFSRFGVLDRRAMRAIAKRVLGDLEIDLAPDVITGSLNFGTRQLVEIARVVAQSEVLAIRYPLVLLDEPTASLSGPELDLFYRIVDRLKTRYRASIVFVSHRLEEVLRLSDRIVVLKDGRVVDRDVSEPTEGKLHRLMVGRERLGDFYAVGRQRTSAGPPVLRVAGFTSDAFADVAFEVGEGEVVGIGGLVQSGKTELGLALFGVMEASGSVEIAGVEVSRASPAARIALGAGYVPLNRHRDGVMLGRSNLENIALPSLDRFSRGGIVSGRAVRRMAEAQIERLNIRPRDPDYRTGALSGGNQQKVVLAKWLAREPKLLVVDNPTRGVDAGAKEEIYRLLRELAERGCAILVISDDLVELIELSNRLFFLSSGRLSDPVPAPAEAKPREHDIVSLMF</sequence>
<dbReference type="Proteomes" id="UP001163223">
    <property type="component" value="Chromosome"/>
</dbReference>
<keyword evidence="1" id="KW-0547">Nucleotide-binding</keyword>
<evidence type="ECO:0000313" key="1">
    <source>
        <dbReference type="EMBL" id="WAJ28886.1"/>
    </source>
</evidence>
<reference evidence="1" key="1">
    <citation type="submission" date="2022-11" db="EMBL/GenBank/DDBJ databases">
        <title>beta-Carotene-producing bacterium, Jeongeuplla avenae sp. nov., alleviates the salt stress of Arabidopsis seedlings.</title>
        <authorList>
            <person name="Jiang L."/>
            <person name="Lee J."/>
        </authorList>
    </citation>
    <scope>NUCLEOTIDE SEQUENCE</scope>
    <source>
        <strain evidence="1">DY_R2A_6</strain>
    </source>
</reference>
<keyword evidence="1" id="KW-0067">ATP-binding</keyword>
<accession>A0ACD4NQA5</accession>
<evidence type="ECO:0000313" key="2">
    <source>
        <dbReference type="Proteomes" id="UP001163223"/>
    </source>
</evidence>
<keyword evidence="2" id="KW-1185">Reference proteome</keyword>
<organism evidence="1 2">
    <name type="scientific">Antarcticirhabdus aurantiaca</name>
    <dbReference type="NCBI Taxonomy" id="2606717"/>
    <lineage>
        <taxon>Bacteria</taxon>
        <taxon>Pseudomonadati</taxon>
        <taxon>Pseudomonadota</taxon>
        <taxon>Alphaproteobacteria</taxon>
        <taxon>Hyphomicrobiales</taxon>
        <taxon>Aurantimonadaceae</taxon>
        <taxon>Antarcticirhabdus</taxon>
    </lineage>
</organism>
<dbReference type="EMBL" id="CP113520">
    <property type="protein sequence ID" value="WAJ28886.1"/>
    <property type="molecule type" value="Genomic_DNA"/>
</dbReference>
<gene>
    <name evidence="1" type="ORF">OXU80_01125</name>
</gene>
<name>A0ACD4NQA5_9HYPH</name>
<proteinExistence type="predicted"/>